<dbReference type="RefSeq" id="WP_386826107.1">
    <property type="nucleotide sequence ID" value="NZ_JBHTIF010000005.1"/>
</dbReference>
<proteinExistence type="predicted"/>
<keyword evidence="2" id="KW-1185">Reference proteome</keyword>
<dbReference type="EMBL" id="JBHTIF010000005">
    <property type="protein sequence ID" value="MFD0727439.1"/>
    <property type="molecule type" value="Genomic_DNA"/>
</dbReference>
<evidence type="ECO:0000313" key="1">
    <source>
        <dbReference type="EMBL" id="MFD0727439.1"/>
    </source>
</evidence>
<gene>
    <name evidence="1" type="ORF">ACFQ0E_17735</name>
</gene>
<reference evidence="2" key="1">
    <citation type="journal article" date="2019" name="Int. J. Syst. Evol. Microbiol.">
        <title>The Global Catalogue of Microorganisms (GCM) 10K type strain sequencing project: providing services to taxonomists for standard genome sequencing and annotation.</title>
        <authorList>
            <consortium name="The Broad Institute Genomics Platform"/>
            <consortium name="The Broad Institute Genome Sequencing Center for Infectious Disease"/>
            <person name="Wu L."/>
            <person name="Ma J."/>
        </authorList>
    </citation>
    <scope>NUCLEOTIDE SEQUENCE [LARGE SCALE GENOMIC DNA]</scope>
    <source>
        <strain evidence="2">CCUG 55585</strain>
    </source>
</reference>
<accession>A0ABW2YFZ6</accession>
<name>A0ABW2YFZ6_9GAMM</name>
<comment type="caution">
    <text evidence="1">The sequence shown here is derived from an EMBL/GenBank/DDBJ whole genome shotgun (WGS) entry which is preliminary data.</text>
</comment>
<sequence>MSLQVVLSIALAAGASGDSGLCKGMVNRIEPDMRVRVSDLDRAAANAATDKLRQMIDRGEVDGDYRFGALNQLKIIRGHLLLEQAQADRRAFGANSAKAKGSEKVFCDWLGKDGFWHD</sequence>
<evidence type="ECO:0000313" key="2">
    <source>
        <dbReference type="Proteomes" id="UP001597110"/>
    </source>
</evidence>
<dbReference type="Proteomes" id="UP001597110">
    <property type="component" value="Unassembled WGS sequence"/>
</dbReference>
<evidence type="ECO:0008006" key="3">
    <source>
        <dbReference type="Google" id="ProtNLM"/>
    </source>
</evidence>
<protein>
    <recommendedName>
        <fullName evidence="3">Secreted protein</fullName>
    </recommendedName>
</protein>
<organism evidence="1 2">
    <name type="scientific">Lysobacter brunescens</name>
    <dbReference type="NCBI Taxonomy" id="262323"/>
    <lineage>
        <taxon>Bacteria</taxon>
        <taxon>Pseudomonadati</taxon>
        <taxon>Pseudomonadota</taxon>
        <taxon>Gammaproteobacteria</taxon>
        <taxon>Lysobacterales</taxon>
        <taxon>Lysobacteraceae</taxon>
        <taxon>Lysobacter</taxon>
    </lineage>
</organism>